<feature type="compositionally biased region" description="Polar residues" evidence="1">
    <location>
        <begin position="363"/>
        <end position="373"/>
    </location>
</feature>
<feature type="region of interest" description="Disordered" evidence="1">
    <location>
        <begin position="343"/>
        <end position="373"/>
    </location>
</feature>
<proteinExistence type="predicted"/>
<dbReference type="InterPro" id="IPR042566">
    <property type="entry name" value="L1_C"/>
</dbReference>
<evidence type="ECO:0008006" key="4">
    <source>
        <dbReference type="Google" id="ProtNLM"/>
    </source>
</evidence>
<name>A0A3Q3E6I8_9LABR</name>
<dbReference type="InParanoid" id="A0A3Q3E6I8"/>
<dbReference type="PANTHER" id="PTHR11505">
    <property type="entry name" value="L1 TRANSPOSABLE ELEMENT-RELATED"/>
    <property type="match status" value="1"/>
</dbReference>
<evidence type="ECO:0000313" key="3">
    <source>
        <dbReference type="Proteomes" id="UP000261660"/>
    </source>
</evidence>
<sequence>MKGTTPSCAAGFRLFRHAFLSSSALLYSLLLSSFLPLLLTDTHTYSRVDVHLETNSTTAPLRTYTHTEIYTLAPSNATILLALQEQEDRLIKKLKLAVRKAVEDMLSGENETLKSMIESTITAVAKLGEDITQQAELGRKLQGRVDASTANMRAVKHDVGGPQKDVLKLHQKIAEMEDRSRRCNIRLVGLVESAEGENAIQFLQDKLPEWIPSLVGEKIKIQQAHRIYTAQDKSNRPRTLIFQLLRYQDREKILNGVRALPSAPTHQASYEGRTSTSRLMFFPDYSTETAQKRRAFDAVRKQIANRGLRQFLRYPATLKVKHNGTLHFFDSVADAEKFMSALARSSRSTPRPSAPNTPPRSLHLNTPQRLQLTDNHYVRSVHESK</sequence>
<organism evidence="2 3">
    <name type="scientific">Labrus bergylta</name>
    <name type="common">ballan wrasse</name>
    <dbReference type="NCBI Taxonomy" id="56723"/>
    <lineage>
        <taxon>Eukaryota</taxon>
        <taxon>Metazoa</taxon>
        <taxon>Chordata</taxon>
        <taxon>Craniata</taxon>
        <taxon>Vertebrata</taxon>
        <taxon>Euteleostomi</taxon>
        <taxon>Actinopterygii</taxon>
        <taxon>Neopterygii</taxon>
        <taxon>Teleostei</taxon>
        <taxon>Neoteleostei</taxon>
        <taxon>Acanthomorphata</taxon>
        <taxon>Eupercaria</taxon>
        <taxon>Labriformes</taxon>
        <taxon>Labridae</taxon>
        <taxon>Labrus</taxon>
    </lineage>
</organism>
<dbReference type="GeneTree" id="ENSGT01030000234827"/>
<dbReference type="Ensembl" id="ENSLBET00000003049.1">
    <property type="protein sequence ID" value="ENSLBEP00000002887.1"/>
    <property type="gene ID" value="ENSLBEG00000002261.1"/>
</dbReference>
<accession>A0A3Q3E6I8</accession>
<protein>
    <recommendedName>
        <fullName evidence="4">L1 transposable element RRM domain-containing protein</fullName>
    </recommendedName>
</protein>
<reference evidence="2" key="2">
    <citation type="submission" date="2025-09" db="UniProtKB">
        <authorList>
            <consortium name="Ensembl"/>
        </authorList>
    </citation>
    <scope>IDENTIFICATION</scope>
</reference>
<evidence type="ECO:0000313" key="2">
    <source>
        <dbReference type="Ensembl" id="ENSLBEP00000002887.1"/>
    </source>
</evidence>
<dbReference type="STRING" id="56723.ENSLBEP00000002887"/>
<dbReference type="Proteomes" id="UP000261660">
    <property type="component" value="Unplaced"/>
</dbReference>
<evidence type="ECO:0000256" key="1">
    <source>
        <dbReference type="SAM" id="MobiDB-lite"/>
    </source>
</evidence>
<reference evidence="2" key="1">
    <citation type="submission" date="2025-08" db="UniProtKB">
        <authorList>
            <consortium name="Ensembl"/>
        </authorList>
    </citation>
    <scope>IDENTIFICATION</scope>
</reference>
<dbReference type="Gene3D" id="3.30.250.20">
    <property type="entry name" value="L1 transposable element, C-terminal domain"/>
    <property type="match status" value="1"/>
</dbReference>
<dbReference type="InterPro" id="IPR004244">
    <property type="entry name" value="Transposase_22"/>
</dbReference>
<dbReference type="AlphaFoldDB" id="A0A3Q3E6I8"/>
<keyword evidence="3" id="KW-1185">Reference proteome</keyword>